<dbReference type="AlphaFoldDB" id="K6ZT78"/>
<proteinExistence type="predicted"/>
<dbReference type="PANTHER" id="PTHR12526:SF638">
    <property type="entry name" value="SPORE COAT PROTEIN SA"/>
    <property type="match status" value="1"/>
</dbReference>
<dbReference type="InterPro" id="IPR028098">
    <property type="entry name" value="Glyco_trans_4-like_N"/>
</dbReference>
<dbReference type="Proteomes" id="UP000006322">
    <property type="component" value="Unassembled WGS sequence"/>
</dbReference>
<dbReference type="Pfam" id="PF00534">
    <property type="entry name" value="Glycos_transf_1"/>
    <property type="match status" value="1"/>
</dbReference>
<dbReference type="PANTHER" id="PTHR12526">
    <property type="entry name" value="GLYCOSYLTRANSFERASE"/>
    <property type="match status" value="1"/>
</dbReference>
<dbReference type="InterPro" id="IPR001296">
    <property type="entry name" value="Glyco_trans_1"/>
</dbReference>
<dbReference type="GO" id="GO:0016757">
    <property type="term" value="F:glycosyltransferase activity"/>
    <property type="evidence" value="ECO:0007669"/>
    <property type="project" value="InterPro"/>
</dbReference>
<dbReference type="Gene3D" id="3.40.50.2000">
    <property type="entry name" value="Glycogen Phosphorylase B"/>
    <property type="match status" value="2"/>
</dbReference>
<dbReference type="RefSeq" id="WP_007105265.1">
    <property type="nucleotide sequence ID" value="NZ_BAER01000064.1"/>
</dbReference>
<dbReference type="EMBL" id="BAER01000064">
    <property type="protein sequence ID" value="GAC33487.1"/>
    <property type="molecule type" value="Genomic_DNA"/>
</dbReference>
<feature type="domain" description="Glycosyl transferase family 1" evidence="1">
    <location>
        <begin position="194"/>
        <end position="352"/>
    </location>
</feature>
<dbReference type="OrthoDB" id="9775208at2"/>
<comment type="caution">
    <text evidence="3">The sequence shown here is derived from an EMBL/GenBank/DDBJ whole genome shotgun (WGS) entry which is preliminary data.</text>
</comment>
<evidence type="ECO:0000313" key="4">
    <source>
        <dbReference type="Proteomes" id="UP000006322"/>
    </source>
</evidence>
<dbReference type="GO" id="GO:1901135">
    <property type="term" value="P:carbohydrate derivative metabolic process"/>
    <property type="evidence" value="ECO:0007669"/>
    <property type="project" value="UniProtKB-ARBA"/>
</dbReference>
<protein>
    <submittedName>
        <fullName evidence="3">Uncharacterized protein</fullName>
    </submittedName>
</protein>
<dbReference type="SUPFAM" id="SSF53756">
    <property type="entry name" value="UDP-Glycosyltransferase/glycogen phosphorylase"/>
    <property type="match status" value="1"/>
</dbReference>
<name>K6ZT78_9ALTE</name>
<feature type="domain" description="Glycosyltransferase subfamily 4-like N-terminal" evidence="2">
    <location>
        <begin position="3"/>
        <end position="154"/>
    </location>
</feature>
<evidence type="ECO:0000259" key="2">
    <source>
        <dbReference type="Pfam" id="PF13477"/>
    </source>
</evidence>
<reference evidence="4" key="1">
    <citation type="journal article" date="2014" name="Environ. Microbiol.">
        <title>Comparative genomics of the marine bacterial genus Glaciecola reveals the high degree of genomic diversity and genomic characteristic for cold adaptation.</title>
        <authorList>
            <person name="Qin Q.L."/>
            <person name="Xie B.B."/>
            <person name="Yu Y."/>
            <person name="Shu Y.L."/>
            <person name="Rong J.C."/>
            <person name="Zhang Y.J."/>
            <person name="Zhao D.L."/>
            <person name="Chen X.L."/>
            <person name="Zhang X.Y."/>
            <person name="Chen B."/>
            <person name="Zhou B.C."/>
            <person name="Zhang Y.Z."/>
        </authorList>
    </citation>
    <scope>NUCLEOTIDE SEQUENCE [LARGE SCALE GENOMIC DNA]</scope>
    <source>
        <strain evidence="4">LMG 21857</strain>
    </source>
</reference>
<dbReference type="CDD" id="cd03808">
    <property type="entry name" value="GT4_CapM-like"/>
    <property type="match status" value="1"/>
</dbReference>
<dbReference type="Pfam" id="PF13477">
    <property type="entry name" value="Glyco_trans_4_2"/>
    <property type="match status" value="1"/>
</dbReference>
<sequence length="377" mass="41850">MKKILFIVNVDWFFVSHRLPIALKAIEDGYDVHLACSFTDKKQELVDQGIHVHEIDFSRSGNGLFNELRTLISVRLLIKCIQPDLVHSVTIKPVIYTGLVIRSLKQRPAFVAAISGLGYVFSAKDFKAKLTKKLVSFLYRFALSHKNKRIIFQNNSDENILTKVAKLDSSQKVLIRGSGADLQHYSFCNEPDGSTIKVAMACRLLKEKGVYEFVGAARLLLEQGKNVEFVLIGSPDPENPNSVSAEEVESWHKTGLVNALGQRNDINQIFSASHIVTLPSYYGEGVPKVLIEAAACGRPIVTTDNPGCCDAIIPSVTGVLVPIRNAGALAEAILTLVEDRALRINMGTKAREFAEQEFDVNSVVRKHMDIYRSLLRE</sequence>
<accession>K6ZT78</accession>
<keyword evidence="4" id="KW-1185">Reference proteome</keyword>
<evidence type="ECO:0000313" key="3">
    <source>
        <dbReference type="EMBL" id="GAC33487.1"/>
    </source>
</evidence>
<organism evidence="3 4">
    <name type="scientific">Paraglaciecola polaris LMG 21857</name>
    <dbReference type="NCBI Taxonomy" id="1129793"/>
    <lineage>
        <taxon>Bacteria</taxon>
        <taxon>Pseudomonadati</taxon>
        <taxon>Pseudomonadota</taxon>
        <taxon>Gammaproteobacteria</taxon>
        <taxon>Alteromonadales</taxon>
        <taxon>Alteromonadaceae</taxon>
        <taxon>Paraglaciecola</taxon>
    </lineage>
</organism>
<dbReference type="STRING" id="1129793.GPLA_2589"/>
<gene>
    <name evidence="3" type="ORF">GPLA_2589</name>
</gene>
<evidence type="ECO:0000259" key="1">
    <source>
        <dbReference type="Pfam" id="PF00534"/>
    </source>
</evidence>